<protein>
    <submittedName>
        <fullName evidence="1">SIMPL domain-containing protein</fullName>
    </submittedName>
</protein>
<accession>A0ABX1JM14</accession>
<sequence>MEQGITVTGRGAVSGTPDVLRLSLGVETTSAGLAEAHRRASGAAGRLLAALAGAGIAAGDAATSAVSLRPETAWHEGGRQQTTGYTASVTFAVTVRDLQRTPEVLDAAVAAAGDSLRLGGAGFGFSDPSVPASAARAAAWRDARARALELAGLAGRTLGPVVRIEEADGGPVPPAVREAALLSAAMPVVPGTAEDSARLTVSWAWADAGTGP</sequence>
<keyword evidence="2" id="KW-1185">Reference proteome</keyword>
<dbReference type="PANTHER" id="PTHR34387:SF1">
    <property type="entry name" value="PERIPLASMIC IMMUNOGENIC PROTEIN"/>
    <property type="match status" value="1"/>
</dbReference>
<dbReference type="Pfam" id="PF04402">
    <property type="entry name" value="SIMPL"/>
    <property type="match status" value="1"/>
</dbReference>
<proteinExistence type="predicted"/>
<organism evidence="1 2">
    <name type="scientific">Arthrobacter deserti</name>
    <dbReference type="NCBI Taxonomy" id="1742687"/>
    <lineage>
        <taxon>Bacteria</taxon>
        <taxon>Bacillati</taxon>
        <taxon>Actinomycetota</taxon>
        <taxon>Actinomycetes</taxon>
        <taxon>Micrococcales</taxon>
        <taxon>Micrococcaceae</taxon>
        <taxon>Arthrobacter</taxon>
    </lineage>
</organism>
<dbReference type="Gene3D" id="3.30.110.170">
    <property type="entry name" value="Protein of unknown function (DUF541), domain 1"/>
    <property type="match status" value="1"/>
</dbReference>
<evidence type="ECO:0000313" key="1">
    <source>
        <dbReference type="EMBL" id="NKX49575.1"/>
    </source>
</evidence>
<dbReference type="Proteomes" id="UP000523795">
    <property type="component" value="Unassembled WGS sequence"/>
</dbReference>
<reference evidence="1 2" key="1">
    <citation type="submission" date="2020-04" db="EMBL/GenBank/DDBJ databases">
        <authorList>
            <person name="Liu S."/>
        </authorList>
    </citation>
    <scope>NUCLEOTIDE SEQUENCE [LARGE SCALE GENOMIC DNA]</scope>
    <source>
        <strain evidence="1 2">CGMCC 1.15091</strain>
    </source>
</reference>
<dbReference type="InterPro" id="IPR007497">
    <property type="entry name" value="SIMPL/DUF541"/>
</dbReference>
<dbReference type="EMBL" id="JAAZSR010000024">
    <property type="protein sequence ID" value="NKX49575.1"/>
    <property type="molecule type" value="Genomic_DNA"/>
</dbReference>
<dbReference type="InterPro" id="IPR052022">
    <property type="entry name" value="26kDa_periplasmic_antigen"/>
</dbReference>
<dbReference type="Gene3D" id="3.30.70.2970">
    <property type="entry name" value="Protein of unknown function (DUF541), domain 2"/>
    <property type="match status" value="1"/>
</dbReference>
<dbReference type="PANTHER" id="PTHR34387">
    <property type="entry name" value="SLR1258 PROTEIN"/>
    <property type="match status" value="1"/>
</dbReference>
<evidence type="ECO:0000313" key="2">
    <source>
        <dbReference type="Proteomes" id="UP000523795"/>
    </source>
</evidence>
<comment type="caution">
    <text evidence="1">The sequence shown here is derived from an EMBL/GenBank/DDBJ whole genome shotgun (WGS) entry which is preliminary data.</text>
</comment>
<name>A0ABX1JM14_9MICC</name>
<gene>
    <name evidence="1" type="ORF">HER39_03065</name>
</gene>